<evidence type="ECO:0000256" key="2">
    <source>
        <dbReference type="ARBA" id="ARBA00005386"/>
    </source>
</evidence>
<name>A0A4V1ERE3_9BACT</name>
<gene>
    <name evidence="10" type="ORF">FDQ92_03585</name>
</gene>
<dbReference type="InterPro" id="IPR019734">
    <property type="entry name" value="TPR_rpt"/>
</dbReference>
<dbReference type="Gene3D" id="3.40.50.2000">
    <property type="entry name" value="Glycogen Phosphorylase B"/>
    <property type="match status" value="1"/>
</dbReference>
<proteinExistence type="inferred from homology"/>
<organism evidence="10 11">
    <name type="scientific">Desulfoglaeba alkanexedens ALDC</name>
    <dbReference type="NCBI Taxonomy" id="980445"/>
    <lineage>
        <taxon>Bacteria</taxon>
        <taxon>Pseudomonadati</taxon>
        <taxon>Thermodesulfobacteriota</taxon>
        <taxon>Syntrophobacteria</taxon>
        <taxon>Syntrophobacterales</taxon>
        <taxon>Syntrophobacteraceae</taxon>
        <taxon>Desulfoglaeba</taxon>
    </lineage>
</organism>
<feature type="domain" description="O-GlcNAc transferase C-terminal" evidence="9">
    <location>
        <begin position="23"/>
        <end position="182"/>
    </location>
</feature>
<keyword evidence="4" id="KW-0328">Glycosyltransferase</keyword>
<dbReference type="Pfam" id="PF13844">
    <property type="entry name" value="Glyco_transf_41"/>
    <property type="match status" value="2"/>
</dbReference>
<keyword evidence="11" id="KW-1185">Reference proteome</keyword>
<protein>
    <recommendedName>
        <fullName evidence="3">protein O-GlcNAc transferase</fullName>
        <ecNumber evidence="3">2.4.1.255</ecNumber>
    </recommendedName>
</protein>
<reference evidence="10 11" key="2">
    <citation type="submission" date="2019-05" db="EMBL/GenBank/DDBJ databases">
        <authorList>
            <person name="Suflita J.M."/>
            <person name="Marks C.R."/>
        </authorList>
    </citation>
    <scope>NUCLEOTIDE SEQUENCE [LARGE SCALE GENOMIC DNA]</scope>
    <source>
        <strain evidence="10 11">ALDC</strain>
    </source>
</reference>
<dbReference type="Proteomes" id="UP000298602">
    <property type="component" value="Chromosome"/>
</dbReference>
<evidence type="ECO:0000313" key="10">
    <source>
        <dbReference type="EMBL" id="QCQ21341.1"/>
    </source>
</evidence>
<dbReference type="InterPro" id="IPR037919">
    <property type="entry name" value="OGT"/>
</dbReference>
<evidence type="ECO:0000256" key="8">
    <source>
        <dbReference type="PROSITE-ProRule" id="PRU00339"/>
    </source>
</evidence>
<comment type="pathway">
    <text evidence="1">Protein modification; protein glycosylation.</text>
</comment>
<evidence type="ECO:0000256" key="6">
    <source>
        <dbReference type="ARBA" id="ARBA00022737"/>
    </source>
</evidence>
<evidence type="ECO:0000313" key="11">
    <source>
        <dbReference type="Proteomes" id="UP000298602"/>
    </source>
</evidence>
<dbReference type="PROSITE" id="PS50005">
    <property type="entry name" value="TPR"/>
    <property type="match status" value="2"/>
</dbReference>
<keyword evidence="5" id="KW-0808">Transferase</keyword>
<dbReference type="GO" id="GO:0097363">
    <property type="term" value="F:protein O-acetylglucosaminyltransferase activity"/>
    <property type="evidence" value="ECO:0007669"/>
    <property type="project" value="UniProtKB-EC"/>
</dbReference>
<accession>A0A4V1ERE3</accession>
<dbReference type="PANTHER" id="PTHR44366:SF1">
    <property type="entry name" value="UDP-N-ACETYLGLUCOSAMINE--PEPTIDE N-ACETYLGLUCOSAMINYLTRANSFERASE 110 KDA SUBUNIT"/>
    <property type="match status" value="1"/>
</dbReference>
<dbReference type="GO" id="GO:0006493">
    <property type="term" value="P:protein O-linked glycosylation"/>
    <property type="evidence" value="ECO:0007669"/>
    <property type="project" value="InterPro"/>
</dbReference>
<dbReference type="OrthoDB" id="5503541at2"/>
<dbReference type="KEGG" id="dax:FDQ92_03585"/>
<feature type="repeat" description="TPR" evidence="8">
    <location>
        <begin position="416"/>
        <end position="449"/>
    </location>
</feature>
<evidence type="ECO:0000256" key="5">
    <source>
        <dbReference type="ARBA" id="ARBA00022679"/>
    </source>
</evidence>
<dbReference type="RefSeq" id="WP_137423310.1">
    <property type="nucleotide sequence ID" value="NZ_CP040098.1"/>
</dbReference>
<dbReference type="Gene3D" id="1.25.40.10">
    <property type="entry name" value="Tetratricopeptide repeat domain"/>
    <property type="match status" value="2"/>
</dbReference>
<dbReference type="EC" id="2.4.1.255" evidence="3"/>
<evidence type="ECO:0000256" key="3">
    <source>
        <dbReference type="ARBA" id="ARBA00011970"/>
    </source>
</evidence>
<reference evidence="10 11" key="1">
    <citation type="submission" date="2019-05" db="EMBL/GenBank/DDBJ databases">
        <title>The Complete Genome Sequence of the n-alkane-degrading Desulfoglaeba alkanexedens ALDC reveals multiple alkylsuccinate synthase gene clusters.</title>
        <authorList>
            <person name="Callaghan A.V."/>
            <person name="Davidova I.A."/>
            <person name="Duncan K.E."/>
            <person name="Morris B."/>
            <person name="McInerney M.J."/>
        </authorList>
    </citation>
    <scope>NUCLEOTIDE SEQUENCE [LARGE SCALE GENOMIC DNA]</scope>
    <source>
        <strain evidence="10 11">ALDC</strain>
    </source>
</reference>
<dbReference type="SUPFAM" id="SSF48452">
    <property type="entry name" value="TPR-like"/>
    <property type="match status" value="1"/>
</dbReference>
<dbReference type="EMBL" id="CP040098">
    <property type="protein sequence ID" value="QCQ21341.1"/>
    <property type="molecule type" value="Genomic_DNA"/>
</dbReference>
<feature type="domain" description="O-GlcNAc transferase C-terminal" evidence="9">
    <location>
        <begin position="194"/>
        <end position="375"/>
    </location>
</feature>
<dbReference type="Gene3D" id="3.40.50.11380">
    <property type="match status" value="1"/>
</dbReference>
<evidence type="ECO:0000256" key="7">
    <source>
        <dbReference type="ARBA" id="ARBA00022803"/>
    </source>
</evidence>
<evidence type="ECO:0000256" key="1">
    <source>
        <dbReference type="ARBA" id="ARBA00004922"/>
    </source>
</evidence>
<dbReference type="InterPro" id="IPR029489">
    <property type="entry name" value="OGT/SEC/SPY_C"/>
</dbReference>
<feature type="repeat" description="TPR" evidence="8">
    <location>
        <begin position="450"/>
        <end position="483"/>
    </location>
</feature>
<keyword evidence="7 8" id="KW-0802">TPR repeat</keyword>
<dbReference type="PANTHER" id="PTHR44366">
    <property type="entry name" value="UDP-N-ACETYLGLUCOSAMINE--PEPTIDE N-ACETYLGLUCOSAMINYLTRANSFERASE 110 KDA SUBUNIT"/>
    <property type="match status" value="1"/>
</dbReference>
<keyword evidence="6" id="KW-0677">Repeat</keyword>
<dbReference type="SMART" id="SM00028">
    <property type="entry name" value="TPR"/>
    <property type="match status" value="4"/>
</dbReference>
<evidence type="ECO:0000256" key="4">
    <source>
        <dbReference type="ARBA" id="ARBA00022676"/>
    </source>
</evidence>
<dbReference type="Pfam" id="PF13181">
    <property type="entry name" value="TPR_8"/>
    <property type="match status" value="1"/>
</dbReference>
<dbReference type="AlphaFoldDB" id="A0A4V1ERE3"/>
<sequence>MLANAFVAGMPPVPEPPVSVFQRPPRAGRKLRIGLLSADFKQHPVAQLIMEVLEHIDRRAFELIGYDVAEPHESYWRQRILAAFDEVVAVRDLDEKSFVERLRQDKLDVLVEMQGDTADTRVWWLRHRLAPVQMSWLGFIGSIGAGMTDYIIADRHLIPADSRQHFAEKVIWLPDFSFPADTQREAPPPPPRVVEGLPDDAVVFCSFNAHYKITRATFEAWLAIVQQVEKGILWLYDQNPDSTARLRQAAKDLGLAEERLIFAKHKPHIEHLARLQLADVALDSWPYNSGATAIDTLWCGVPLLTKSDATMMSRVATGMLKTLGLPELTTTTVEEFIRTGVRLGRDAGLRRDIKERLIAARDHSPLYDPQRFARHLEKAFDMAYARFEQGLAPDHLEVPALESAPAQDEAAAARSLQVLLERADYYLQKEKLDEAEPLFREALARDPASPMARYGLGMIHGLRGQYEQALELMQQAAQAEPDNARFSRHLEIMQKKAQKNHLAELQALLKKGLTSHQKGDKDAAESCYRAILETSPRHPMALHYLGLIEVQRGDPAGLEKIRRSLEIQPHNPTFLQNFEKAKKIVPDNQAQEGFRVYE</sequence>
<evidence type="ECO:0000259" key="9">
    <source>
        <dbReference type="Pfam" id="PF13844"/>
    </source>
</evidence>
<dbReference type="InterPro" id="IPR011990">
    <property type="entry name" value="TPR-like_helical_dom_sf"/>
</dbReference>
<comment type="similarity">
    <text evidence="2">Belongs to the glycosyltransferase 41 family. O-GlcNAc transferase subfamily.</text>
</comment>
<dbReference type="Pfam" id="PF13432">
    <property type="entry name" value="TPR_16"/>
    <property type="match status" value="1"/>
</dbReference>